<feature type="domain" description="DUF4179" evidence="2">
    <location>
        <begin position="32"/>
        <end position="122"/>
    </location>
</feature>
<dbReference type="Proteomes" id="UP001649381">
    <property type="component" value="Unassembled WGS sequence"/>
</dbReference>
<reference evidence="4 5" key="1">
    <citation type="submission" date="2022-01" db="EMBL/GenBank/DDBJ databases">
        <title>Alkalihalobacillus sp. EGI L200015, a novel bacterium isolated from a salt lake sediment.</title>
        <authorList>
            <person name="Gao L."/>
            <person name="Fang B.-Z."/>
            <person name="Li W.-J."/>
        </authorList>
    </citation>
    <scope>NUCLEOTIDE SEQUENCE [LARGE SCALE GENOMIC DNA]</scope>
    <source>
        <strain evidence="4 5">KCTC 12718</strain>
    </source>
</reference>
<protein>
    <submittedName>
        <fullName evidence="4">DUF4179 domain-containing protein</fullName>
    </submittedName>
</protein>
<evidence type="ECO:0000313" key="4">
    <source>
        <dbReference type="EMBL" id="MCF6138414.1"/>
    </source>
</evidence>
<dbReference type="Pfam" id="PF18705">
    <property type="entry name" value="DUF5643"/>
    <property type="match status" value="1"/>
</dbReference>
<dbReference type="InterPro" id="IPR025436">
    <property type="entry name" value="DUF4179"/>
</dbReference>
<dbReference type="InterPro" id="IPR040680">
    <property type="entry name" value="DUF5643"/>
</dbReference>
<keyword evidence="1" id="KW-0812">Transmembrane</keyword>
<name>A0ABS9H0E8_9BACL</name>
<evidence type="ECO:0000259" key="3">
    <source>
        <dbReference type="Pfam" id="PF18705"/>
    </source>
</evidence>
<dbReference type="Gene3D" id="2.60.40.1630">
    <property type="entry name" value="bacillus anthracis domain"/>
    <property type="match status" value="1"/>
</dbReference>
<proteinExistence type="predicted"/>
<organism evidence="4 5">
    <name type="scientific">Pseudalkalibacillus berkeleyi</name>
    <dbReference type="NCBI Taxonomy" id="1069813"/>
    <lineage>
        <taxon>Bacteria</taxon>
        <taxon>Bacillati</taxon>
        <taxon>Bacillota</taxon>
        <taxon>Bacilli</taxon>
        <taxon>Bacillales</taxon>
        <taxon>Fictibacillaceae</taxon>
        <taxon>Pseudalkalibacillus</taxon>
    </lineage>
</organism>
<gene>
    <name evidence="4" type="ORF">L2716_11805</name>
</gene>
<sequence length="438" mass="50251">MENKHIQTPERIDEYIKSGIQKGKRHKKIRSRAIVSTMSSIALIFLLVTSIKVSPAFANTLKSIPGIESIIEMIEGDKGLEDAVVNDFIHEVNVSQTHEGIKVSVDRIIVDESRMILFYSIEASNQYTFLRLHSPDLLNEDGEELHDISYSYNDPSENVNFAKGEKMEGKIVINLTENAVVPNTLILNTRLEETDSATSTTGTQLGVDWNLKIPIDKEWFKNTKETIPIHKEISIEGQKVQFEKMVIHPTRIGLYVKLDQSNTKQLFHFDDLKLVDEKGEHWLPIDNGVTRTGGENDYVLYFQSNYFRKPAELYLSGSSVRAIPKGERTIVIDVRNEKLVKAPRDNRITLDGVTKLEDNVQLDFSVKYEQIDKHAHYELFRHTPVNMEVNGQEMVSSDDSLVRYHHYSIQNPTNQKEVILKLIDYPNRITEPFKIKIK</sequence>
<keyword evidence="5" id="KW-1185">Reference proteome</keyword>
<evidence type="ECO:0000256" key="1">
    <source>
        <dbReference type="SAM" id="Phobius"/>
    </source>
</evidence>
<feature type="domain" description="DUF5643" evidence="3">
    <location>
        <begin position="225"/>
        <end position="333"/>
    </location>
</feature>
<evidence type="ECO:0000259" key="2">
    <source>
        <dbReference type="Pfam" id="PF13786"/>
    </source>
</evidence>
<accession>A0ABS9H0E8</accession>
<dbReference type="RefSeq" id="WP_236334863.1">
    <property type="nucleotide sequence ID" value="NZ_JAKIJS010000001.1"/>
</dbReference>
<dbReference type="Pfam" id="PF13786">
    <property type="entry name" value="DUF4179"/>
    <property type="match status" value="1"/>
</dbReference>
<evidence type="ECO:0000313" key="5">
    <source>
        <dbReference type="Proteomes" id="UP001649381"/>
    </source>
</evidence>
<keyword evidence="1" id="KW-0472">Membrane</keyword>
<feature type="transmembrane region" description="Helical" evidence="1">
    <location>
        <begin position="33"/>
        <end position="51"/>
    </location>
</feature>
<keyword evidence="1" id="KW-1133">Transmembrane helix</keyword>
<dbReference type="EMBL" id="JAKIJS010000001">
    <property type="protein sequence ID" value="MCF6138414.1"/>
    <property type="molecule type" value="Genomic_DNA"/>
</dbReference>
<comment type="caution">
    <text evidence="4">The sequence shown here is derived from an EMBL/GenBank/DDBJ whole genome shotgun (WGS) entry which is preliminary data.</text>
</comment>